<evidence type="ECO:0000256" key="7">
    <source>
        <dbReference type="ARBA" id="ARBA00023014"/>
    </source>
</evidence>
<dbReference type="Gene3D" id="2.102.10.10">
    <property type="entry name" value="Rieske [2Fe-2S] iron-sulphur domain"/>
    <property type="match status" value="1"/>
</dbReference>
<proteinExistence type="inferred from homology"/>
<evidence type="ECO:0000256" key="6">
    <source>
        <dbReference type="ARBA" id="ARBA00023004"/>
    </source>
</evidence>
<keyword evidence="6" id="KW-0408">Iron</keyword>
<name>A0A126SYS8_9BACT</name>
<keyword evidence="7" id="KW-0411">Iron-sulfur</keyword>
<dbReference type="PROSITE" id="PS00570">
    <property type="entry name" value="RING_HYDROXYL_ALPHA"/>
    <property type="match status" value="1"/>
</dbReference>
<evidence type="ECO:0000256" key="4">
    <source>
        <dbReference type="ARBA" id="ARBA00022964"/>
    </source>
</evidence>
<dbReference type="SUPFAM" id="SSF55961">
    <property type="entry name" value="Bet v1-like"/>
    <property type="match status" value="1"/>
</dbReference>
<protein>
    <submittedName>
        <fullName evidence="10">Benzoate 1,2-dioxygenase, large subunit</fullName>
    </submittedName>
</protein>
<dbReference type="GO" id="GO:0051537">
    <property type="term" value="F:2 iron, 2 sulfur cluster binding"/>
    <property type="evidence" value="ECO:0007669"/>
    <property type="project" value="UniProtKB-KW"/>
</dbReference>
<evidence type="ECO:0000256" key="2">
    <source>
        <dbReference type="ARBA" id="ARBA00022714"/>
    </source>
</evidence>
<dbReference type="InterPro" id="IPR015881">
    <property type="entry name" value="ARHD_Rieske_2Fe_2S"/>
</dbReference>
<keyword evidence="3" id="KW-0479">Metal-binding</keyword>
<dbReference type="AlphaFoldDB" id="A0A126SYS8"/>
<dbReference type="InterPro" id="IPR015879">
    <property type="entry name" value="Ring_hydroxy_dOase_asu_C_dom"/>
</dbReference>
<evidence type="ECO:0000256" key="3">
    <source>
        <dbReference type="ARBA" id="ARBA00022723"/>
    </source>
</evidence>
<keyword evidence="4 10" id="KW-0223">Dioxygenase</keyword>
<dbReference type="PRINTS" id="PR00090">
    <property type="entry name" value="RNGDIOXGNASE"/>
</dbReference>
<evidence type="ECO:0000256" key="5">
    <source>
        <dbReference type="ARBA" id="ARBA00023002"/>
    </source>
</evidence>
<dbReference type="CDD" id="cd08879">
    <property type="entry name" value="RHO_alpha_C_AntDO-like"/>
    <property type="match status" value="1"/>
</dbReference>
<sequence length="453" mass="50680">MNKPVEAHAFLDPRELVVDQPQDGTFLVSRRLFTDAELFELEMKHIFEGSWIFVCHEGQVPNPGDYFATEMGRQPVIIVRGKDGAVRGFVNACAHRGATLCRTRKGNQQFFTCPYHGWVYDTAGKNVNIKDHASGAYPPAFEAQSHDLTAIPKLESYRGFVFASLNPDVPTLAEHLGGAARAIDFCVDQSEQDLDVLRGWSTYTHRGNWKLQPENGIDGYHFTAVHANYVGIMKREGERRAKKTAAAGGVQRSFGGDDLLKLKSGWYDYGHGHTLMWGSFGQPQNRPVWSRREKIAEQHGAQYAEWVVGRLRNLLIFPNLLLQDHAATQIRVIKPVSVDFTKVESYALAAREDSPDVRTKRIRQFEDFYNATGLATPDDLSTFEACHDGLQGSLVPWQMGYDRGFAHVRAGGDEESEPVGMAAIASGPDFQDEVLLHGQYREWLRLMAPVLAG</sequence>
<evidence type="ECO:0000313" key="10">
    <source>
        <dbReference type="EMBL" id="AMK59465.1"/>
    </source>
</evidence>
<dbReference type="Gene3D" id="3.90.380.10">
    <property type="entry name" value="Naphthalene 1,2-dioxygenase Alpha Subunit, Chain A, domain 1"/>
    <property type="match status" value="1"/>
</dbReference>
<dbReference type="InterPro" id="IPR017941">
    <property type="entry name" value="Rieske_2Fe-2S"/>
</dbReference>
<dbReference type="InterPro" id="IPR001663">
    <property type="entry name" value="Rng_hydr_dOase-A"/>
</dbReference>
<dbReference type="GO" id="GO:0051213">
    <property type="term" value="F:dioxygenase activity"/>
    <property type="evidence" value="ECO:0007669"/>
    <property type="project" value="UniProtKB-KW"/>
</dbReference>
<evidence type="ECO:0000259" key="9">
    <source>
        <dbReference type="PROSITE" id="PS51296"/>
    </source>
</evidence>
<dbReference type="PROSITE" id="PS51296">
    <property type="entry name" value="RIESKE"/>
    <property type="match status" value="1"/>
</dbReference>
<dbReference type="GO" id="GO:0005506">
    <property type="term" value="F:iron ion binding"/>
    <property type="evidence" value="ECO:0007669"/>
    <property type="project" value="InterPro"/>
</dbReference>
<keyword evidence="5" id="KW-0560">Oxidoreductase</keyword>
<dbReference type="PANTHER" id="PTHR43756">
    <property type="entry name" value="CHOLINE MONOOXYGENASE, CHLOROPLASTIC"/>
    <property type="match status" value="1"/>
</dbReference>
<reference evidence="10" key="1">
    <citation type="journal article" date="2016" name="Appl. Environ. Microbiol.">
        <title>Functional Metagenomics of a Biostimulated Petroleum-Contaminated Soil Reveals an Extraordinary Diversity of Extradiol Dioxygenases.</title>
        <authorList>
            <person name="Terron-Gonzalez L."/>
            <person name="Martin-Cabello G."/>
            <person name="Ferrer M."/>
            <person name="Santero E."/>
        </authorList>
    </citation>
    <scope>NUCLEOTIDE SEQUENCE</scope>
</reference>
<dbReference type="SUPFAM" id="SSF50022">
    <property type="entry name" value="ISP domain"/>
    <property type="match status" value="1"/>
</dbReference>
<evidence type="ECO:0000256" key="8">
    <source>
        <dbReference type="ARBA" id="ARBA00023027"/>
    </source>
</evidence>
<keyword evidence="8" id="KW-0520">NAD</keyword>
<dbReference type="Pfam" id="PF00848">
    <property type="entry name" value="Ring_hydroxyl_A"/>
    <property type="match status" value="1"/>
</dbReference>
<evidence type="ECO:0000256" key="1">
    <source>
        <dbReference type="ARBA" id="ARBA00008751"/>
    </source>
</evidence>
<organism evidence="10">
    <name type="scientific">uncultured bacterium UPO64</name>
    <dbReference type="NCBI Taxonomy" id="1776983"/>
    <lineage>
        <taxon>Bacteria</taxon>
        <taxon>environmental samples</taxon>
    </lineage>
</organism>
<dbReference type="InterPro" id="IPR036922">
    <property type="entry name" value="Rieske_2Fe-2S_sf"/>
</dbReference>
<dbReference type="EMBL" id="KU144986">
    <property type="protein sequence ID" value="AMK59465.1"/>
    <property type="molecule type" value="Genomic_DNA"/>
</dbReference>
<accession>A0A126SYS8</accession>
<dbReference type="PANTHER" id="PTHR43756:SF1">
    <property type="entry name" value="3-PHENYLPROPIONATE_CINNAMIC ACID DIOXYGENASE SUBUNIT ALPHA"/>
    <property type="match status" value="1"/>
</dbReference>
<feature type="domain" description="Rieske" evidence="9">
    <location>
        <begin position="51"/>
        <end position="163"/>
    </location>
</feature>
<dbReference type="Pfam" id="PF00355">
    <property type="entry name" value="Rieske"/>
    <property type="match status" value="1"/>
</dbReference>
<keyword evidence="2" id="KW-0001">2Fe-2S</keyword>
<comment type="similarity">
    <text evidence="1">Belongs to the bacterial ring-hydroxylating dioxygenase alpha subunit family.</text>
</comment>